<evidence type="ECO:0000256" key="2">
    <source>
        <dbReference type="ARBA" id="ARBA00022803"/>
    </source>
</evidence>
<dbReference type="InterPro" id="IPR019734">
    <property type="entry name" value="TPR_rpt"/>
</dbReference>
<keyword evidence="4" id="KW-1185">Reference proteome</keyword>
<evidence type="ECO:0000313" key="3">
    <source>
        <dbReference type="EMBL" id="MDQ0446939.1"/>
    </source>
</evidence>
<keyword evidence="2" id="KW-0802">TPR repeat</keyword>
<protein>
    <submittedName>
        <fullName evidence="3">Flp pilus assembly protein TadD</fullName>
    </submittedName>
</protein>
<name>A0ABU0HZP7_9HYPH</name>
<gene>
    <name evidence="3" type="ORF">QO012_001430</name>
</gene>
<evidence type="ECO:0000256" key="1">
    <source>
        <dbReference type="ARBA" id="ARBA00022737"/>
    </source>
</evidence>
<accession>A0ABU0HZP7</accession>
<sequence>MSDAPRKEAVLHGERLAAACRHLAAGRLNEAASLVETMLALRPEDPDVLNLHGSLLLAREDLARAAEVYGAAATAYPDHAALCANLGLTHHLAGRHEEARHCLQRAAALAPGDDIPLLALATARLMAGDVAEAAEVAAAILARSPESLEALELLGLIALTRGDRAEAERLLREALRRGSTNPSILRGLSVCCLWRGAADEALDFAQRGQLLAPLDIDTLEHLAICQAEAGHLAEAEATCAKVLAFAPKHVGLRAIQARLRILRGEPEAALADLTQFAKANPHSTEALASLAATARQGGRLAEAEALCKAVLQREPGNGPARRLADDIALALGRFPPRLDDDLPSCARILVPSDMLAGEFILLSRFLPALAGATGRVKLSAEAKFLSLASHVPVGIEVGPPEEGETILPLRSALRCFDVEADWLGTPRAYLGADPARTALWHHALREHPRPWIGVTWTIDATGLAMDHVRAAIPPGATAISLMTGDGRHALAGWPEAIDAGVRFGGFADMIAAVSQLDAVIGPDTAATHLAGALGRPGAAAVGAHQPWCWASREDRALWYPSLRVVRQTRPGDWSGVAEALRAACAASLDGAEASPGSLAEAGLP</sequence>
<dbReference type="Proteomes" id="UP001231124">
    <property type="component" value="Unassembled WGS sequence"/>
</dbReference>
<proteinExistence type="predicted"/>
<dbReference type="SUPFAM" id="SSF53756">
    <property type="entry name" value="UDP-Glycosyltransferase/glycogen phosphorylase"/>
    <property type="match status" value="1"/>
</dbReference>
<dbReference type="SMART" id="SM00028">
    <property type="entry name" value="TPR"/>
    <property type="match status" value="6"/>
</dbReference>
<dbReference type="Pfam" id="PF13432">
    <property type="entry name" value="TPR_16"/>
    <property type="match status" value="3"/>
</dbReference>
<dbReference type="InterPro" id="IPR011990">
    <property type="entry name" value="TPR-like_helical_dom_sf"/>
</dbReference>
<keyword evidence="1" id="KW-0677">Repeat</keyword>
<organism evidence="3 4">
    <name type="scientific">Methylobacterium aerolatum</name>
    <dbReference type="NCBI Taxonomy" id="418708"/>
    <lineage>
        <taxon>Bacteria</taxon>
        <taxon>Pseudomonadati</taxon>
        <taxon>Pseudomonadota</taxon>
        <taxon>Alphaproteobacteria</taxon>
        <taxon>Hyphomicrobiales</taxon>
        <taxon>Methylobacteriaceae</taxon>
        <taxon>Methylobacterium</taxon>
    </lineage>
</organism>
<dbReference type="Gene3D" id="3.40.50.2000">
    <property type="entry name" value="Glycogen Phosphorylase B"/>
    <property type="match status" value="1"/>
</dbReference>
<comment type="caution">
    <text evidence="3">The sequence shown here is derived from an EMBL/GenBank/DDBJ whole genome shotgun (WGS) entry which is preliminary data.</text>
</comment>
<dbReference type="EMBL" id="JAUSVP010000003">
    <property type="protein sequence ID" value="MDQ0446939.1"/>
    <property type="molecule type" value="Genomic_DNA"/>
</dbReference>
<dbReference type="SUPFAM" id="SSF48452">
    <property type="entry name" value="TPR-like"/>
    <property type="match status" value="2"/>
</dbReference>
<dbReference type="Gene3D" id="1.25.40.10">
    <property type="entry name" value="Tetratricopeptide repeat domain"/>
    <property type="match status" value="3"/>
</dbReference>
<dbReference type="RefSeq" id="WP_238203542.1">
    <property type="nucleotide sequence ID" value="NZ_BPQE01000014.1"/>
</dbReference>
<dbReference type="PANTHER" id="PTHR45586:SF14">
    <property type="entry name" value="TETRATRICOPEPTIDE TPR_2 REPEAT PROTEIN"/>
    <property type="match status" value="1"/>
</dbReference>
<dbReference type="InterPro" id="IPR051012">
    <property type="entry name" value="CellSynth/LPSAsmb/PSIAsmb"/>
</dbReference>
<dbReference type="PANTHER" id="PTHR45586">
    <property type="entry name" value="TPR REPEAT-CONTAINING PROTEIN PA4667"/>
    <property type="match status" value="1"/>
</dbReference>
<reference evidence="3 4" key="1">
    <citation type="submission" date="2023-07" db="EMBL/GenBank/DDBJ databases">
        <title>Genomic Encyclopedia of Type Strains, Phase IV (KMG-IV): sequencing the most valuable type-strain genomes for metagenomic binning, comparative biology and taxonomic classification.</title>
        <authorList>
            <person name="Goeker M."/>
        </authorList>
    </citation>
    <scope>NUCLEOTIDE SEQUENCE [LARGE SCALE GENOMIC DNA]</scope>
    <source>
        <strain evidence="3 4">DSM 19013</strain>
    </source>
</reference>
<evidence type="ECO:0000313" key="4">
    <source>
        <dbReference type="Proteomes" id="UP001231124"/>
    </source>
</evidence>